<gene>
    <name evidence="1" type="ORF">DERP_008562</name>
</gene>
<reference evidence="1 2" key="1">
    <citation type="journal article" date="2018" name="J. Allergy Clin. Immunol.">
        <title>High-quality assembly of Dermatophagoides pteronyssinus genome and transcriptome reveals a wide range of novel allergens.</title>
        <authorList>
            <person name="Liu X.Y."/>
            <person name="Yang K.Y."/>
            <person name="Wang M.Q."/>
            <person name="Kwok J.S."/>
            <person name="Zeng X."/>
            <person name="Yang Z."/>
            <person name="Xiao X.J."/>
            <person name="Lau C.P."/>
            <person name="Li Y."/>
            <person name="Huang Z.M."/>
            <person name="Ba J.G."/>
            <person name="Yim A.K."/>
            <person name="Ouyang C.Y."/>
            <person name="Ngai S.M."/>
            <person name="Chan T.F."/>
            <person name="Leung E.L."/>
            <person name="Liu L."/>
            <person name="Liu Z.G."/>
            <person name="Tsui S.K."/>
        </authorList>
    </citation>
    <scope>NUCLEOTIDE SEQUENCE [LARGE SCALE GENOMIC DNA]</scope>
    <source>
        <strain evidence="1">Derp</strain>
    </source>
</reference>
<proteinExistence type="predicted"/>
<evidence type="ECO:0008006" key="3">
    <source>
        <dbReference type="Google" id="ProtNLM"/>
    </source>
</evidence>
<sequence>MTSTVSDTLSYDHKFYHGTGVETSKTKKAKIYSFHDDDDDDNGDYMTVDDESIKKISNQESKPARIPFKYIKSFQQLLKSIGFMNLDEDVYKQLRSLFPLLNHNNDSLTIAERNLANIYKCDVFHEECFFTSNDSITFCKHIDEKHSNRSLFCFYCNKSDDDRHKHCSSGSNCFENSNELTDHITEKHSCLAYQCNLCFYRAYSFDHVLFHQALEHSKNFFETIKRLVLEKKDEPDHQLNVFEKTFLNQVIQDVKTSDDETEIEESFDDQIDHLDICKIISCSADNNDDTDYQDYIDRFEYKPEYQDLWDFENYPLHCAYCNESRGHFNYDDNLWIHFITCHPEHPILSYDLQSEQNQISAETKEKNVIQMIDELQKLVSKNSLPRMYGEKLMLDAFAFYGDGLNPIAKGMKRKQNELQENMVTPGEQNSNDQTGFLQNKRRRIFERFIPESVRNRAKTAVGVATTAVVALGFYHFAQYLPIGVQRLLENKH</sequence>
<evidence type="ECO:0000313" key="2">
    <source>
        <dbReference type="Proteomes" id="UP000887458"/>
    </source>
</evidence>
<dbReference type="EMBL" id="NJHN03000105">
    <property type="protein sequence ID" value="KAH9414722.1"/>
    <property type="molecule type" value="Genomic_DNA"/>
</dbReference>
<keyword evidence="2" id="KW-1185">Reference proteome</keyword>
<reference evidence="1 2" key="2">
    <citation type="journal article" date="2022" name="Mol. Biol. Evol.">
        <title>Comparative Genomics Reveals Insights into the Divergent Evolution of Astigmatic Mites and Household Pest Adaptations.</title>
        <authorList>
            <person name="Xiong Q."/>
            <person name="Wan A.T."/>
            <person name="Liu X."/>
            <person name="Fung C.S."/>
            <person name="Xiao X."/>
            <person name="Malainual N."/>
            <person name="Hou J."/>
            <person name="Wang L."/>
            <person name="Wang M."/>
            <person name="Yang K.Y."/>
            <person name="Cui Y."/>
            <person name="Leung E.L."/>
            <person name="Nong W."/>
            <person name="Shin S.K."/>
            <person name="Au S.W."/>
            <person name="Jeong K.Y."/>
            <person name="Chew F.T."/>
            <person name="Hui J.H."/>
            <person name="Leung T.F."/>
            <person name="Tungtrongchitr A."/>
            <person name="Zhong N."/>
            <person name="Liu Z."/>
            <person name="Tsui S.K."/>
        </authorList>
    </citation>
    <scope>NUCLEOTIDE SEQUENCE [LARGE SCALE GENOMIC DNA]</scope>
    <source>
        <strain evidence="1">Derp</strain>
    </source>
</reference>
<evidence type="ECO:0000313" key="1">
    <source>
        <dbReference type="EMBL" id="KAH9414722.1"/>
    </source>
</evidence>
<comment type="caution">
    <text evidence="1">The sequence shown here is derived from an EMBL/GenBank/DDBJ whole genome shotgun (WGS) entry which is preliminary data.</text>
</comment>
<protein>
    <recommendedName>
        <fullName evidence="3">C2H2-type domain-containing protein</fullName>
    </recommendedName>
</protein>
<accession>A0ABQ8IWR1</accession>
<name>A0ABQ8IWR1_DERPT</name>
<organism evidence="1 2">
    <name type="scientific">Dermatophagoides pteronyssinus</name>
    <name type="common">European house dust mite</name>
    <dbReference type="NCBI Taxonomy" id="6956"/>
    <lineage>
        <taxon>Eukaryota</taxon>
        <taxon>Metazoa</taxon>
        <taxon>Ecdysozoa</taxon>
        <taxon>Arthropoda</taxon>
        <taxon>Chelicerata</taxon>
        <taxon>Arachnida</taxon>
        <taxon>Acari</taxon>
        <taxon>Acariformes</taxon>
        <taxon>Sarcoptiformes</taxon>
        <taxon>Astigmata</taxon>
        <taxon>Psoroptidia</taxon>
        <taxon>Analgoidea</taxon>
        <taxon>Pyroglyphidae</taxon>
        <taxon>Dermatophagoidinae</taxon>
        <taxon>Dermatophagoides</taxon>
    </lineage>
</organism>
<dbReference type="Proteomes" id="UP000887458">
    <property type="component" value="Unassembled WGS sequence"/>
</dbReference>